<organism evidence="1 2">
    <name type="scientific">Pristionchus entomophagus</name>
    <dbReference type="NCBI Taxonomy" id="358040"/>
    <lineage>
        <taxon>Eukaryota</taxon>
        <taxon>Metazoa</taxon>
        <taxon>Ecdysozoa</taxon>
        <taxon>Nematoda</taxon>
        <taxon>Chromadorea</taxon>
        <taxon>Rhabditida</taxon>
        <taxon>Rhabditina</taxon>
        <taxon>Diplogasteromorpha</taxon>
        <taxon>Diplogasteroidea</taxon>
        <taxon>Neodiplogasteridae</taxon>
        <taxon>Pristionchus</taxon>
    </lineage>
</organism>
<reference evidence="1" key="1">
    <citation type="submission" date="2023-10" db="EMBL/GenBank/DDBJ databases">
        <title>Genome assembly of Pristionchus species.</title>
        <authorList>
            <person name="Yoshida K."/>
            <person name="Sommer R.J."/>
        </authorList>
    </citation>
    <scope>NUCLEOTIDE SEQUENCE</scope>
    <source>
        <strain evidence="1">RS0144</strain>
    </source>
</reference>
<evidence type="ECO:0000313" key="1">
    <source>
        <dbReference type="EMBL" id="GMS86442.1"/>
    </source>
</evidence>
<feature type="non-terminal residue" evidence="1">
    <location>
        <position position="80"/>
    </location>
</feature>
<sequence length="80" mass="8843">MRALASLRHEGILGCHNAWIEKPPKGWQRQSDRTLLQDLGNEQVNSLIILIFGAVDSGISLSFRKLTAIQITLCKGTLAE</sequence>
<accession>A0AAV5SST7</accession>
<evidence type="ECO:0000313" key="2">
    <source>
        <dbReference type="Proteomes" id="UP001432027"/>
    </source>
</evidence>
<gene>
    <name evidence="1" type="ORF">PENTCL1PPCAC_8617</name>
</gene>
<keyword evidence="2" id="KW-1185">Reference proteome</keyword>
<dbReference type="AlphaFoldDB" id="A0AAV5SST7"/>
<comment type="caution">
    <text evidence="1">The sequence shown here is derived from an EMBL/GenBank/DDBJ whole genome shotgun (WGS) entry which is preliminary data.</text>
</comment>
<name>A0AAV5SST7_9BILA</name>
<proteinExistence type="predicted"/>
<dbReference type="EMBL" id="BTSX01000002">
    <property type="protein sequence ID" value="GMS86442.1"/>
    <property type="molecule type" value="Genomic_DNA"/>
</dbReference>
<protein>
    <submittedName>
        <fullName evidence="1">Uncharacterized protein</fullName>
    </submittedName>
</protein>
<dbReference type="Proteomes" id="UP001432027">
    <property type="component" value="Unassembled WGS sequence"/>
</dbReference>